<organism evidence="3 4">
    <name type="scientific">Aquilegia coerulea</name>
    <name type="common">Rocky mountain columbine</name>
    <dbReference type="NCBI Taxonomy" id="218851"/>
    <lineage>
        <taxon>Eukaryota</taxon>
        <taxon>Viridiplantae</taxon>
        <taxon>Streptophyta</taxon>
        <taxon>Embryophyta</taxon>
        <taxon>Tracheophyta</taxon>
        <taxon>Spermatophyta</taxon>
        <taxon>Magnoliopsida</taxon>
        <taxon>Ranunculales</taxon>
        <taxon>Ranunculaceae</taxon>
        <taxon>Thalictroideae</taxon>
        <taxon>Aquilegia</taxon>
    </lineage>
</organism>
<keyword evidence="2" id="KW-0677">Repeat</keyword>
<keyword evidence="4" id="KW-1185">Reference proteome</keyword>
<dbReference type="InterPro" id="IPR011990">
    <property type="entry name" value="TPR-like_helical_dom_sf"/>
</dbReference>
<dbReference type="Pfam" id="PF13812">
    <property type="entry name" value="PPR_3"/>
    <property type="match status" value="1"/>
</dbReference>
<proteinExistence type="inferred from homology"/>
<dbReference type="OrthoDB" id="185373at2759"/>
<evidence type="ECO:0000313" key="4">
    <source>
        <dbReference type="Proteomes" id="UP000230069"/>
    </source>
</evidence>
<accession>A0A2G5DCS9</accession>
<reference evidence="3 4" key="1">
    <citation type="submission" date="2017-09" db="EMBL/GenBank/DDBJ databases">
        <title>WGS assembly of Aquilegia coerulea Goldsmith.</title>
        <authorList>
            <person name="Hodges S."/>
            <person name="Kramer E."/>
            <person name="Nordborg M."/>
            <person name="Tomkins J."/>
            <person name="Borevitz J."/>
            <person name="Derieg N."/>
            <person name="Yan J."/>
            <person name="Mihaltcheva S."/>
            <person name="Hayes R.D."/>
            <person name="Rokhsar D."/>
        </authorList>
    </citation>
    <scope>NUCLEOTIDE SEQUENCE [LARGE SCALE GENOMIC DNA]</scope>
    <source>
        <strain evidence="4">cv. Goldsmith</strain>
    </source>
</reference>
<dbReference type="AlphaFoldDB" id="A0A2G5DCS9"/>
<dbReference type="InterPro" id="IPR002885">
    <property type="entry name" value="PPR_rpt"/>
</dbReference>
<evidence type="ECO:0000313" key="3">
    <source>
        <dbReference type="EMBL" id="PIA41293.1"/>
    </source>
</evidence>
<gene>
    <name evidence="3" type="ORF">AQUCO_02300217v1</name>
</gene>
<evidence type="ECO:0008006" key="5">
    <source>
        <dbReference type="Google" id="ProtNLM"/>
    </source>
</evidence>
<dbReference type="STRING" id="218851.A0A2G5DCS9"/>
<comment type="similarity">
    <text evidence="1">Belongs to the PPR family. P subfamily.</text>
</comment>
<evidence type="ECO:0000256" key="1">
    <source>
        <dbReference type="ARBA" id="ARBA00007626"/>
    </source>
</evidence>
<name>A0A2G5DCS9_AQUCA</name>
<dbReference type="InParanoid" id="A0A2G5DCS9"/>
<sequence length="117" mass="12911">MPSYGCQPNVIILCSMCTTGRWMDAVEHLADMICKGCLPSVTTTIMDSLNKKGRAMKYVDVMVSRGCYPDIITYNTLLTAFDGKVDLVIELLHQLGNKGCSLVLITYNTVMLVHMGD</sequence>
<dbReference type="Gene3D" id="1.25.40.10">
    <property type="entry name" value="Tetratricopeptide repeat domain"/>
    <property type="match status" value="1"/>
</dbReference>
<evidence type="ECO:0000256" key="2">
    <source>
        <dbReference type="ARBA" id="ARBA00022737"/>
    </source>
</evidence>
<dbReference type="Proteomes" id="UP000230069">
    <property type="component" value="Unassembled WGS sequence"/>
</dbReference>
<dbReference type="PANTHER" id="PTHR47941">
    <property type="entry name" value="PENTATRICOPEPTIDE REPEAT-CONTAINING PROTEIN 3, MITOCHONDRIAL"/>
    <property type="match status" value="1"/>
</dbReference>
<dbReference type="EMBL" id="KZ305040">
    <property type="protein sequence ID" value="PIA41293.1"/>
    <property type="molecule type" value="Genomic_DNA"/>
</dbReference>
<protein>
    <recommendedName>
        <fullName evidence="5">Pentatricopeptide repeat-containing protein</fullName>
    </recommendedName>
</protein>